<organism evidence="4 5">
    <name type="scientific">Paractinoplanes toevensis</name>
    <dbReference type="NCBI Taxonomy" id="571911"/>
    <lineage>
        <taxon>Bacteria</taxon>
        <taxon>Bacillati</taxon>
        <taxon>Actinomycetota</taxon>
        <taxon>Actinomycetes</taxon>
        <taxon>Micromonosporales</taxon>
        <taxon>Micromonosporaceae</taxon>
        <taxon>Paractinoplanes</taxon>
    </lineage>
</organism>
<keyword evidence="5" id="KW-1185">Reference proteome</keyword>
<dbReference type="AlphaFoldDB" id="A0A919TDW8"/>
<feature type="domain" description="General stress protein 17M-like" evidence="3">
    <location>
        <begin position="82"/>
        <end position="154"/>
    </location>
</feature>
<comment type="caution">
    <text evidence="4">The sequence shown here is derived from an EMBL/GenBank/DDBJ whole genome shotgun (WGS) entry which is preliminary data.</text>
</comment>
<feature type="compositionally biased region" description="Low complexity" evidence="1">
    <location>
        <begin position="65"/>
        <end position="80"/>
    </location>
</feature>
<protein>
    <recommendedName>
        <fullName evidence="3">General stress protein 17M-like domain-containing protein</fullName>
    </recommendedName>
</protein>
<dbReference type="Pfam" id="PF11181">
    <property type="entry name" value="YflT"/>
    <property type="match status" value="1"/>
</dbReference>
<evidence type="ECO:0000259" key="3">
    <source>
        <dbReference type="Pfam" id="PF11181"/>
    </source>
</evidence>
<keyword evidence="2" id="KW-1133">Transmembrane helix</keyword>
<name>A0A919TDW8_9ACTN</name>
<feature type="transmembrane region" description="Helical" evidence="2">
    <location>
        <begin position="159"/>
        <end position="184"/>
    </location>
</feature>
<dbReference type="Proteomes" id="UP000677082">
    <property type="component" value="Unassembled WGS sequence"/>
</dbReference>
<evidence type="ECO:0000256" key="2">
    <source>
        <dbReference type="SAM" id="Phobius"/>
    </source>
</evidence>
<feature type="region of interest" description="Disordered" evidence="1">
    <location>
        <begin position="1"/>
        <end position="80"/>
    </location>
</feature>
<gene>
    <name evidence="4" type="ORF">Ato02nite_041770</name>
</gene>
<reference evidence="4 5" key="1">
    <citation type="submission" date="2021-03" db="EMBL/GenBank/DDBJ databases">
        <title>Whole genome shotgun sequence of Actinoplanes toevensis NBRC 105298.</title>
        <authorList>
            <person name="Komaki H."/>
            <person name="Tamura T."/>
        </authorList>
    </citation>
    <scope>NUCLEOTIDE SEQUENCE [LARGE SCALE GENOMIC DNA]</scope>
    <source>
        <strain evidence="4 5">NBRC 105298</strain>
    </source>
</reference>
<evidence type="ECO:0000313" key="5">
    <source>
        <dbReference type="Proteomes" id="UP000677082"/>
    </source>
</evidence>
<evidence type="ECO:0000256" key="1">
    <source>
        <dbReference type="SAM" id="MobiDB-lite"/>
    </source>
</evidence>
<feature type="compositionally biased region" description="Polar residues" evidence="1">
    <location>
        <begin position="1"/>
        <end position="17"/>
    </location>
</feature>
<dbReference type="EMBL" id="BOQN01000054">
    <property type="protein sequence ID" value="GIM92384.1"/>
    <property type="molecule type" value="Genomic_DNA"/>
</dbReference>
<proteinExistence type="predicted"/>
<feature type="transmembrane region" description="Helical" evidence="2">
    <location>
        <begin position="132"/>
        <end position="153"/>
    </location>
</feature>
<evidence type="ECO:0000313" key="4">
    <source>
        <dbReference type="EMBL" id="GIM92384.1"/>
    </source>
</evidence>
<accession>A0A919TDW8</accession>
<dbReference type="InterPro" id="IPR025889">
    <property type="entry name" value="GSP17M-like_dom"/>
</dbReference>
<keyword evidence="2" id="KW-0812">Transmembrane</keyword>
<sequence>MTTPSDKPITTSATDNAPTAPIPSPRVAPDAAPTETIPTDSAPTAPIPAAPGSAAGQIPPGPGGAVPSVPAQAPAGPSVPTEVVGTYPDYAMAQQAVDHLSDNKFPVERTAIIGTDLRLVENVLGRLTTARAAIAGAASGAWFGLFIGLLFGLFSDSGWFGVILVCLLIGAAWGAIFGAIAHAATGGRRDFASRSSLVAGQYAVTSDSEVADQARQLLIQLNWRASGAQ</sequence>
<keyword evidence="2" id="KW-0472">Membrane</keyword>